<evidence type="ECO:0000256" key="2">
    <source>
        <dbReference type="ARBA" id="ARBA00022475"/>
    </source>
</evidence>
<keyword evidence="4 6" id="KW-1133">Transmembrane helix</keyword>
<dbReference type="AlphaFoldDB" id="A0A0P0YYJ6"/>
<evidence type="ECO:0000256" key="3">
    <source>
        <dbReference type="ARBA" id="ARBA00022692"/>
    </source>
</evidence>
<dbReference type="EMBL" id="LC066371">
    <property type="protein sequence ID" value="BAT26352.1"/>
    <property type="molecule type" value="Genomic_DNA"/>
</dbReference>
<dbReference type="RefSeq" id="WP_060607382.1">
    <property type="nucleotide sequence ID" value="NZ_BBWQ01000018.1"/>
</dbReference>
<feature type="transmembrane region" description="Helical" evidence="6">
    <location>
        <begin position="61"/>
        <end position="81"/>
    </location>
</feature>
<evidence type="ECO:0000256" key="1">
    <source>
        <dbReference type="ARBA" id="ARBA00004651"/>
    </source>
</evidence>
<evidence type="ECO:0000256" key="6">
    <source>
        <dbReference type="SAM" id="Phobius"/>
    </source>
</evidence>
<keyword evidence="3 6" id="KW-0812">Transmembrane</keyword>
<dbReference type="InterPro" id="IPR010432">
    <property type="entry name" value="RDD"/>
</dbReference>
<feature type="transmembrane region" description="Helical" evidence="6">
    <location>
        <begin position="108"/>
        <end position="134"/>
    </location>
</feature>
<keyword evidence="5 6" id="KW-0472">Membrane</keyword>
<sequence>MSQTADVNTNQAIVNDVRAYRGVRTRRIFSFLVDYAIVLALAVPAAIVVAILGLLTLGLGWALYAVMLPLIAILYIGFTMGGRAQATLGMRLFDIRVARLDGQAVDPVLAVLHGVLFWASVSLLTPLVLLVSLFTRHKELLHDYLLGTVVVRNH</sequence>
<feature type="transmembrane region" description="Helical" evidence="6">
    <location>
        <begin position="28"/>
        <end position="55"/>
    </location>
</feature>
<organism evidence="8">
    <name type="scientific">Aureimonas altamirensis</name>
    <dbReference type="NCBI Taxonomy" id="370622"/>
    <lineage>
        <taxon>Bacteria</taxon>
        <taxon>Pseudomonadati</taxon>
        <taxon>Pseudomonadota</taxon>
        <taxon>Alphaproteobacteria</taxon>
        <taxon>Hyphomicrobiales</taxon>
        <taxon>Aurantimonadaceae</taxon>
        <taxon>Aureimonas</taxon>
    </lineage>
</organism>
<dbReference type="Pfam" id="PF06271">
    <property type="entry name" value="RDD"/>
    <property type="match status" value="1"/>
</dbReference>
<accession>A0A0P0YYJ6</accession>
<evidence type="ECO:0000256" key="5">
    <source>
        <dbReference type="ARBA" id="ARBA00023136"/>
    </source>
</evidence>
<feature type="domain" description="RDD" evidence="7">
    <location>
        <begin position="25"/>
        <end position="146"/>
    </location>
</feature>
<comment type="subcellular location">
    <subcellularLocation>
        <location evidence="1">Cell membrane</location>
        <topology evidence="1">Multi-pass membrane protein</topology>
    </subcellularLocation>
</comment>
<evidence type="ECO:0000256" key="4">
    <source>
        <dbReference type="ARBA" id="ARBA00022989"/>
    </source>
</evidence>
<keyword evidence="2" id="KW-1003">Cell membrane</keyword>
<evidence type="ECO:0000259" key="7">
    <source>
        <dbReference type="Pfam" id="PF06271"/>
    </source>
</evidence>
<reference evidence="8" key="1">
    <citation type="journal article" date="2015" name="Proc. Natl. Acad. Sci. U.S.A.">
        <title>Bacterial clade with the ribosomal RNA operon on a small plasmid rather than the chromosome.</title>
        <authorList>
            <person name="Anda M."/>
            <person name="Ohtsubo Y."/>
            <person name="Okubo T."/>
            <person name="Sugawara M."/>
            <person name="Nagata Y."/>
            <person name="Tsuda M."/>
            <person name="Minamisawa K."/>
            <person name="Mitsui H."/>
        </authorList>
    </citation>
    <scope>NUCLEOTIDE SEQUENCE</scope>
    <source>
        <strain evidence="8">DSM 21988</strain>
    </source>
</reference>
<name>A0A0P0YYJ6_9HYPH</name>
<protein>
    <recommendedName>
        <fullName evidence="7">RDD domain-containing protein</fullName>
    </recommendedName>
</protein>
<dbReference type="InterPro" id="IPR051791">
    <property type="entry name" value="Pra-immunoreactive"/>
</dbReference>
<proteinExistence type="predicted"/>
<dbReference type="PANTHER" id="PTHR36115">
    <property type="entry name" value="PROLINE-RICH ANTIGEN HOMOLOG-RELATED"/>
    <property type="match status" value="1"/>
</dbReference>
<dbReference type="PANTHER" id="PTHR36115:SF6">
    <property type="entry name" value="PROLINE-RICH ANTIGEN HOMOLOG"/>
    <property type="match status" value="1"/>
</dbReference>
<dbReference type="GO" id="GO:0005886">
    <property type="term" value="C:plasma membrane"/>
    <property type="evidence" value="ECO:0007669"/>
    <property type="project" value="UniProtKB-SubCell"/>
</dbReference>
<evidence type="ECO:0000313" key="8">
    <source>
        <dbReference type="EMBL" id="BAT26352.1"/>
    </source>
</evidence>